<dbReference type="PANTHER" id="PTHR43585:SF2">
    <property type="entry name" value="ATP-GRASP ENZYME FSQD"/>
    <property type="match status" value="1"/>
</dbReference>
<dbReference type="GO" id="GO:0016874">
    <property type="term" value="F:ligase activity"/>
    <property type="evidence" value="ECO:0007669"/>
    <property type="project" value="UniProtKB-KW"/>
</dbReference>
<dbReference type="GO" id="GO:0005524">
    <property type="term" value="F:ATP binding"/>
    <property type="evidence" value="ECO:0007669"/>
    <property type="project" value="UniProtKB-UniRule"/>
</dbReference>
<dbReference type="GO" id="GO:0046872">
    <property type="term" value="F:metal ion binding"/>
    <property type="evidence" value="ECO:0007669"/>
    <property type="project" value="InterPro"/>
</dbReference>
<dbReference type="Gene3D" id="3.30.470.20">
    <property type="entry name" value="ATP-grasp fold, B domain"/>
    <property type="match status" value="1"/>
</dbReference>
<evidence type="ECO:0000256" key="2">
    <source>
        <dbReference type="ARBA" id="ARBA00022741"/>
    </source>
</evidence>
<dbReference type="PANTHER" id="PTHR43585">
    <property type="entry name" value="FUMIPYRROLE BIOSYNTHESIS PROTEIN C"/>
    <property type="match status" value="1"/>
</dbReference>
<dbReference type="PROSITE" id="PS50975">
    <property type="entry name" value="ATP_GRASP"/>
    <property type="match status" value="1"/>
</dbReference>
<proteinExistence type="predicted"/>
<organism evidence="6 7">
    <name type="scientific">Lachnellula occidentalis</name>
    <dbReference type="NCBI Taxonomy" id="215460"/>
    <lineage>
        <taxon>Eukaryota</taxon>
        <taxon>Fungi</taxon>
        <taxon>Dikarya</taxon>
        <taxon>Ascomycota</taxon>
        <taxon>Pezizomycotina</taxon>
        <taxon>Leotiomycetes</taxon>
        <taxon>Helotiales</taxon>
        <taxon>Lachnaceae</taxon>
        <taxon>Lachnellula</taxon>
    </lineage>
</organism>
<sequence length="657" mass="73302">MAYKLIAKPLGGIEEASWKVSWKIIPRESTSKRQSFQSADVVFEKSSVPLDYVPQSSSDVRLFLESVEGGQREELQPTDLSHPKAFDFLLETLEATVSFPRAIKLVSPCDKGNIIHADILPKRMQDIDYIEKTTAFAHPLQLFTGEEWTASTAFATLFQSSVGAIRLNGTSTTTSQTTNAALDVLEDELKNRLPTMVVAGLTRRTVVLLEGQDTLPHRGGYAAQFYGAAELMGIDVVVLAAEGHWLQSGSEYGHWRKAFIPIEFGYDAEFPSRIVAAVRKYGERVDGIMTLFDCYQVVVSKAALELGLPTEPTSAYEVIGNKYETSVFEGRKSFKVTSYDEAMRIARTEDLSWPIIMKPCRGWASELVSKIDNIEQLATVRDSFGSSTKHGSEFVMEPFCNGPEVDINFVVYDGQVVFWEIGDENPKSAEDVSDNDFHEVDCCSPSALPATEQAILHDTIVASLTNLGFRHGLYHCEARVGDSTVEWRRLPSGAQELVPRSQPSARSPSSFLIEVNPRPPGINSSDIIETTWGVDYFSVLLAIRVRDAERVHALAQPYRDGAQYFANMIFVSAHFDGAKKGVWETGDMTEELIRRRPDLGRCISKHITYLRKGDRVPHPSTGVNTFVGYLNVFSRTSRAHVLEITAEVRRELRMEWS</sequence>
<dbReference type="SUPFAM" id="SSF56059">
    <property type="entry name" value="Glutathione synthetase ATP-binding domain-like"/>
    <property type="match status" value="1"/>
</dbReference>
<dbReference type="EMBL" id="QGMI01000451">
    <property type="protein sequence ID" value="TVY40498.1"/>
    <property type="molecule type" value="Genomic_DNA"/>
</dbReference>
<feature type="domain" description="ATP-grasp" evidence="5">
    <location>
        <begin position="320"/>
        <end position="545"/>
    </location>
</feature>
<keyword evidence="7" id="KW-1185">Reference proteome</keyword>
<keyword evidence="1" id="KW-0436">Ligase</keyword>
<evidence type="ECO:0000313" key="7">
    <source>
        <dbReference type="Proteomes" id="UP000443090"/>
    </source>
</evidence>
<gene>
    <name evidence="6" type="primary">fmpC</name>
    <name evidence="6" type="ORF">LOCC1_G005854</name>
</gene>
<keyword evidence="2 4" id="KW-0547">Nucleotide-binding</keyword>
<dbReference type="AlphaFoldDB" id="A0A8H8UAW7"/>
<dbReference type="Proteomes" id="UP000443090">
    <property type="component" value="Unassembled WGS sequence"/>
</dbReference>
<dbReference type="Pfam" id="PF18130">
    <property type="entry name" value="ATPgrasp_N"/>
    <property type="match status" value="1"/>
</dbReference>
<evidence type="ECO:0000256" key="1">
    <source>
        <dbReference type="ARBA" id="ARBA00022598"/>
    </source>
</evidence>
<comment type="caution">
    <text evidence="6">The sequence shown here is derived from an EMBL/GenBank/DDBJ whole genome shotgun (WGS) entry which is preliminary data.</text>
</comment>
<evidence type="ECO:0000313" key="6">
    <source>
        <dbReference type="EMBL" id="TVY40498.1"/>
    </source>
</evidence>
<dbReference type="OrthoDB" id="434648at2759"/>
<dbReference type="InterPro" id="IPR011761">
    <property type="entry name" value="ATP-grasp"/>
</dbReference>
<reference evidence="6 7" key="1">
    <citation type="submission" date="2018-05" db="EMBL/GenBank/DDBJ databases">
        <title>Genome sequencing and assembly of the regulated plant pathogen Lachnellula willkommii and related sister species for the development of diagnostic species identification markers.</title>
        <authorList>
            <person name="Giroux E."/>
            <person name="Bilodeau G."/>
        </authorList>
    </citation>
    <scope>NUCLEOTIDE SEQUENCE [LARGE SCALE GENOMIC DNA]</scope>
    <source>
        <strain evidence="6 7">CBS 160.35</strain>
    </source>
</reference>
<dbReference type="Pfam" id="PF13535">
    <property type="entry name" value="ATP-grasp_4"/>
    <property type="match status" value="1"/>
</dbReference>
<name>A0A8H8UAW7_9HELO</name>
<accession>A0A8H8UAW7</accession>
<protein>
    <submittedName>
        <fullName evidence="6">Fumipyrrole biosynthesis protein C</fullName>
    </submittedName>
</protein>
<dbReference type="Gene3D" id="3.40.50.20">
    <property type="match status" value="1"/>
</dbReference>
<evidence type="ECO:0000259" key="5">
    <source>
        <dbReference type="PROSITE" id="PS50975"/>
    </source>
</evidence>
<dbReference type="InterPro" id="IPR041472">
    <property type="entry name" value="BL00235/CARNS1_N"/>
</dbReference>
<evidence type="ECO:0000256" key="3">
    <source>
        <dbReference type="ARBA" id="ARBA00022840"/>
    </source>
</evidence>
<keyword evidence="3 4" id="KW-0067">ATP-binding</keyword>
<evidence type="ECO:0000256" key="4">
    <source>
        <dbReference type="PROSITE-ProRule" id="PRU00409"/>
    </source>
</evidence>
<dbReference type="InterPro" id="IPR052032">
    <property type="entry name" value="ATP-dep_AA_Ligase"/>
</dbReference>